<name>A0A915IEZ2_ROMCU</name>
<organism evidence="1 2">
    <name type="scientific">Romanomermis culicivorax</name>
    <name type="common">Nematode worm</name>
    <dbReference type="NCBI Taxonomy" id="13658"/>
    <lineage>
        <taxon>Eukaryota</taxon>
        <taxon>Metazoa</taxon>
        <taxon>Ecdysozoa</taxon>
        <taxon>Nematoda</taxon>
        <taxon>Enoplea</taxon>
        <taxon>Dorylaimia</taxon>
        <taxon>Mermithida</taxon>
        <taxon>Mermithoidea</taxon>
        <taxon>Mermithidae</taxon>
        <taxon>Romanomermis</taxon>
    </lineage>
</organism>
<dbReference type="Proteomes" id="UP000887565">
    <property type="component" value="Unplaced"/>
</dbReference>
<sequence length="52" mass="5747">MDQLTSAIPHITNLTDQLVSATPRTIDITPQAKTRRKTTGPLTACQHVYLDI</sequence>
<keyword evidence="1" id="KW-1185">Reference proteome</keyword>
<dbReference type="WBParaSite" id="nRc.2.0.1.t12735-RA">
    <property type="protein sequence ID" value="nRc.2.0.1.t12735-RA"/>
    <property type="gene ID" value="nRc.2.0.1.g12735"/>
</dbReference>
<protein>
    <submittedName>
        <fullName evidence="2">Uncharacterized protein</fullName>
    </submittedName>
</protein>
<reference evidence="2" key="1">
    <citation type="submission" date="2022-11" db="UniProtKB">
        <authorList>
            <consortium name="WormBaseParasite"/>
        </authorList>
    </citation>
    <scope>IDENTIFICATION</scope>
</reference>
<accession>A0A915IEZ2</accession>
<dbReference type="AlphaFoldDB" id="A0A915IEZ2"/>
<proteinExistence type="predicted"/>
<evidence type="ECO:0000313" key="2">
    <source>
        <dbReference type="WBParaSite" id="nRc.2.0.1.t12735-RA"/>
    </source>
</evidence>
<evidence type="ECO:0000313" key="1">
    <source>
        <dbReference type="Proteomes" id="UP000887565"/>
    </source>
</evidence>